<proteinExistence type="predicted"/>
<reference evidence="1" key="1">
    <citation type="submission" date="2023-08" db="EMBL/GenBank/DDBJ databases">
        <title>A de novo genome assembly of Solanum verrucosum Schlechtendal, a Mexican diploid species geographically isolated from the other diploid A-genome species in potato relatives.</title>
        <authorList>
            <person name="Hosaka K."/>
        </authorList>
    </citation>
    <scope>NUCLEOTIDE SEQUENCE</scope>
    <source>
        <tissue evidence="1">Young leaves</tissue>
    </source>
</reference>
<dbReference type="Proteomes" id="UP001234989">
    <property type="component" value="Chromosome 4"/>
</dbReference>
<gene>
    <name evidence="1" type="ORF">MTR67_018483</name>
</gene>
<evidence type="ECO:0000313" key="2">
    <source>
        <dbReference type="Proteomes" id="UP001234989"/>
    </source>
</evidence>
<keyword evidence="2" id="KW-1185">Reference proteome</keyword>
<feature type="non-terminal residue" evidence="1">
    <location>
        <position position="1"/>
    </location>
</feature>
<dbReference type="AlphaFoldDB" id="A0AAF0QML1"/>
<evidence type="ECO:0000313" key="1">
    <source>
        <dbReference type="EMBL" id="WMV25098.1"/>
    </source>
</evidence>
<dbReference type="EMBL" id="CP133615">
    <property type="protein sequence ID" value="WMV25098.1"/>
    <property type="molecule type" value="Genomic_DNA"/>
</dbReference>
<name>A0AAF0QML1_SOLVR</name>
<accession>A0AAF0QML1</accession>
<organism evidence="1 2">
    <name type="scientific">Solanum verrucosum</name>
    <dbReference type="NCBI Taxonomy" id="315347"/>
    <lineage>
        <taxon>Eukaryota</taxon>
        <taxon>Viridiplantae</taxon>
        <taxon>Streptophyta</taxon>
        <taxon>Embryophyta</taxon>
        <taxon>Tracheophyta</taxon>
        <taxon>Spermatophyta</taxon>
        <taxon>Magnoliopsida</taxon>
        <taxon>eudicotyledons</taxon>
        <taxon>Gunneridae</taxon>
        <taxon>Pentapetalae</taxon>
        <taxon>asterids</taxon>
        <taxon>lamiids</taxon>
        <taxon>Solanales</taxon>
        <taxon>Solanaceae</taxon>
        <taxon>Solanoideae</taxon>
        <taxon>Solaneae</taxon>
        <taxon>Solanum</taxon>
    </lineage>
</organism>
<protein>
    <submittedName>
        <fullName evidence="1">Uncharacterized protein</fullName>
    </submittedName>
</protein>
<sequence length="92" mass="10278">GDKPFCVVHRRLDLAFSIIVLWVIGRHGTASWNFSVMGRLLLFSIDLILSFRAQPIGTKGKVRPFSDSPSGLGDPQAFICLFFPAFSFLFET</sequence>